<protein>
    <submittedName>
        <fullName evidence="3">Uncharacterized protein</fullName>
    </submittedName>
</protein>
<reference evidence="3" key="1">
    <citation type="journal article" date="2020" name="J. Eukaryot. Microbiol.">
        <title>De novo Sequencing, Assembly and Annotation of the Transcriptome for the Free-Living Testate Amoeba Arcella intermedia.</title>
        <authorList>
            <person name="Ribeiro G.M."/>
            <person name="Porfirio-Sousa A.L."/>
            <person name="Maurer-Alcala X.X."/>
            <person name="Katz L.A."/>
            <person name="Lahr D.J.G."/>
        </authorList>
    </citation>
    <scope>NUCLEOTIDE SEQUENCE</scope>
</reference>
<feature type="compositionally biased region" description="Acidic residues" evidence="2">
    <location>
        <begin position="198"/>
        <end position="208"/>
    </location>
</feature>
<evidence type="ECO:0000256" key="2">
    <source>
        <dbReference type="SAM" id="MobiDB-lite"/>
    </source>
</evidence>
<evidence type="ECO:0000313" key="3">
    <source>
        <dbReference type="EMBL" id="NDV32743.1"/>
    </source>
</evidence>
<accession>A0A6B2L6T3</accession>
<evidence type="ECO:0000256" key="1">
    <source>
        <dbReference type="SAM" id="Coils"/>
    </source>
</evidence>
<dbReference type="AlphaFoldDB" id="A0A6B2L6T3"/>
<feature type="compositionally biased region" description="Acidic residues" evidence="2">
    <location>
        <begin position="129"/>
        <end position="145"/>
    </location>
</feature>
<name>A0A6B2L6T3_9EUKA</name>
<feature type="coiled-coil region" evidence="1">
    <location>
        <begin position="16"/>
        <end position="43"/>
    </location>
</feature>
<feature type="compositionally biased region" description="Basic and acidic residues" evidence="2">
    <location>
        <begin position="98"/>
        <end position="108"/>
    </location>
</feature>
<organism evidence="3">
    <name type="scientific">Arcella intermedia</name>
    <dbReference type="NCBI Taxonomy" id="1963864"/>
    <lineage>
        <taxon>Eukaryota</taxon>
        <taxon>Amoebozoa</taxon>
        <taxon>Tubulinea</taxon>
        <taxon>Elardia</taxon>
        <taxon>Arcellinida</taxon>
        <taxon>Sphaerothecina</taxon>
        <taxon>Arcellidae</taxon>
        <taxon>Arcella</taxon>
    </lineage>
</organism>
<sequence length="374" mass="42578">MESKNGVETESPITPLPEETVEVDDLKNEIKFEEIENQKREDTRLLLDNANESLEEPLNAAEEVKTEVNKADDVVVVTEAENNDGLESAEVPQTFDTKGNESEFEHVNPDIQIEEIEQEDHQTNMPEVFPEEDEVVDEFGPETVEDPQTNDRTDPEPTQQPLEEHPESDPQHLPLPEKQSAPELESEPQPQPQQQPELELEPEPEPEPTEALYDSETSQFSDIYVLYSDQEDLHDETYDPSREVQGDEKDNDQITESTESDIVEEARDANRKRPRDFITSTEEDTGNFNSYDALPPNKKPKLSFERFSTNDHELNQEESVHADPQGNEPVGNDGEEVVVSPEVEEELDIDIGQLNDDWPTQDFHLNLPLNPTSL</sequence>
<feature type="compositionally biased region" description="Basic and acidic residues" evidence="2">
    <location>
        <begin position="235"/>
        <end position="252"/>
    </location>
</feature>
<proteinExistence type="predicted"/>
<dbReference type="EMBL" id="GIBP01003774">
    <property type="protein sequence ID" value="NDV32743.1"/>
    <property type="molecule type" value="Transcribed_RNA"/>
</dbReference>
<feature type="region of interest" description="Disordered" evidence="2">
    <location>
        <begin position="354"/>
        <end position="374"/>
    </location>
</feature>
<feature type="region of interest" description="Disordered" evidence="2">
    <location>
        <begin position="80"/>
        <end position="336"/>
    </location>
</feature>
<feature type="compositionally biased region" description="Basic and acidic residues" evidence="2">
    <location>
        <begin position="302"/>
        <end position="321"/>
    </location>
</feature>
<keyword evidence="1" id="KW-0175">Coiled coil</keyword>